<name>A0A937JZ37_9BACT</name>
<evidence type="ECO:0000259" key="1">
    <source>
        <dbReference type="PROSITE" id="PS51186"/>
    </source>
</evidence>
<feature type="domain" description="N-acetyltransferase" evidence="1">
    <location>
        <begin position="21"/>
        <end position="161"/>
    </location>
</feature>
<dbReference type="PROSITE" id="PS51186">
    <property type="entry name" value="GNAT"/>
    <property type="match status" value="1"/>
</dbReference>
<evidence type="ECO:0000313" key="3">
    <source>
        <dbReference type="Proteomes" id="UP000659388"/>
    </source>
</evidence>
<dbReference type="InterPro" id="IPR050276">
    <property type="entry name" value="MshD_Acetyltransferase"/>
</dbReference>
<dbReference type="AlphaFoldDB" id="A0A937JZ37"/>
<dbReference type="Pfam" id="PF00583">
    <property type="entry name" value="Acetyltransf_1"/>
    <property type="match status" value="1"/>
</dbReference>
<dbReference type="GO" id="GO:0016747">
    <property type="term" value="F:acyltransferase activity, transferring groups other than amino-acyl groups"/>
    <property type="evidence" value="ECO:0007669"/>
    <property type="project" value="InterPro"/>
</dbReference>
<dbReference type="PANTHER" id="PTHR43617">
    <property type="entry name" value="L-AMINO ACID N-ACETYLTRANSFERASE"/>
    <property type="match status" value="1"/>
</dbReference>
<keyword evidence="3" id="KW-1185">Reference proteome</keyword>
<evidence type="ECO:0000313" key="2">
    <source>
        <dbReference type="EMBL" id="MBL3656289.1"/>
    </source>
</evidence>
<dbReference type="RefSeq" id="WP_202244078.1">
    <property type="nucleotide sequence ID" value="NZ_JAESIY010000004.1"/>
</dbReference>
<gene>
    <name evidence="2" type="ORF">JL102_09120</name>
</gene>
<dbReference type="Proteomes" id="UP000659388">
    <property type="component" value="Unassembled WGS sequence"/>
</dbReference>
<dbReference type="SUPFAM" id="SSF55729">
    <property type="entry name" value="Acyl-CoA N-acyltransferases (Nat)"/>
    <property type="match status" value="1"/>
</dbReference>
<proteinExistence type="predicted"/>
<accession>A0A937JZ37</accession>
<dbReference type="InterPro" id="IPR016181">
    <property type="entry name" value="Acyl_CoA_acyltransferase"/>
</dbReference>
<dbReference type="EMBL" id="JAESIY010000004">
    <property type="protein sequence ID" value="MBL3656289.1"/>
    <property type="molecule type" value="Genomic_DNA"/>
</dbReference>
<protein>
    <submittedName>
        <fullName evidence="2">GNAT family N-acetyltransferase</fullName>
    </submittedName>
</protein>
<comment type="caution">
    <text evidence="2">The sequence shown here is derived from an EMBL/GenBank/DDBJ whole genome shotgun (WGS) entry which is preliminary data.</text>
</comment>
<organism evidence="2 3">
    <name type="scientific">Fulvivirga sediminis</name>
    <dbReference type="NCBI Taxonomy" id="2803949"/>
    <lineage>
        <taxon>Bacteria</taxon>
        <taxon>Pseudomonadati</taxon>
        <taxon>Bacteroidota</taxon>
        <taxon>Cytophagia</taxon>
        <taxon>Cytophagales</taxon>
        <taxon>Fulvivirgaceae</taxon>
        <taxon>Fulvivirga</taxon>
    </lineage>
</organism>
<sequence length="166" mass="18828">MNTIVAVENSDQLHDVEKLAIQIWHEHYTPLIGKEQVEYMLNKFQSVAAMQEQLKQGYLYFLILDNNTPCGYLSVQPRDNNQELFLSKIYVSGDFRGKGIGKKLMQHAISIAKSLPAQKIRLTVNKDNAGSIAAYHKMGFTTTDTAKTDIGNGFYMDDYILELPLH</sequence>
<reference evidence="2" key="1">
    <citation type="submission" date="2021-01" db="EMBL/GenBank/DDBJ databases">
        <title>Fulvivirga kasyanovii gen. nov., sp nov., a novel member of the phylum Bacteroidetes isolated from seawater in a mussel farm.</title>
        <authorList>
            <person name="Zhao L.-H."/>
            <person name="Wang Z.-J."/>
        </authorList>
    </citation>
    <scope>NUCLEOTIDE SEQUENCE</scope>
    <source>
        <strain evidence="2">2943</strain>
    </source>
</reference>
<dbReference type="Gene3D" id="3.40.630.30">
    <property type="match status" value="1"/>
</dbReference>
<dbReference type="CDD" id="cd04301">
    <property type="entry name" value="NAT_SF"/>
    <property type="match status" value="1"/>
</dbReference>
<dbReference type="InterPro" id="IPR000182">
    <property type="entry name" value="GNAT_dom"/>
</dbReference>